<gene>
    <name evidence="2" type="ORF">CH376_23915</name>
    <name evidence="1" type="ORF">CH380_08170</name>
</gene>
<comment type="caution">
    <text evidence="1">The sequence shown here is derived from an EMBL/GenBank/DDBJ whole genome shotgun (WGS) entry which is preliminary data.</text>
</comment>
<organism evidence="1 4">
    <name type="scientific">Leptospira adleri</name>
    <dbReference type="NCBI Taxonomy" id="2023186"/>
    <lineage>
        <taxon>Bacteria</taxon>
        <taxon>Pseudomonadati</taxon>
        <taxon>Spirochaetota</taxon>
        <taxon>Spirochaetia</taxon>
        <taxon>Leptospirales</taxon>
        <taxon>Leptospiraceae</taxon>
        <taxon>Leptospira</taxon>
    </lineage>
</organism>
<evidence type="ECO:0000313" key="3">
    <source>
        <dbReference type="Proteomes" id="UP000232149"/>
    </source>
</evidence>
<name>A0A2M9YQZ7_9LEPT</name>
<sequence length="69" mass="8168">MKMYADVRAGTMGYMQGQFFYFFVLDLKTYNAIYTLNLYNQTAKTYSEAIFLRNLFLYNGIFQGMRGSR</sequence>
<dbReference type="EMBL" id="NPDU01000165">
    <property type="protein sequence ID" value="PJZ59403.1"/>
    <property type="molecule type" value="Genomic_DNA"/>
</dbReference>
<dbReference type="Proteomes" id="UP000232149">
    <property type="component" value="Unassembled WGS sequence"/>
</dbReference>
<protein>
    <submittedName>
        <fullName evidence="1">Uncharacterized protein</fullName>
    </submittedName>
</protein>
<reference evidence="3 4" key="1">
    <citation type="submission" date="2017-07" db="EMBL/GenBank/DDBJ databases">
        <title>Leptospira spp. isolated from tropical soils.</title>
        <authorList>
            <person name="Thibeaux R."/>
            <person name="Iraola G."/>
            <person name="Ferres I."/>
            <person name="Bierque E."/>
            <person name="Girault D."/>
            <person name="Soupe-Gilbert M.-E."/>
            <person name="Picardeau M."/>
            <person name="Goarant C."/>
        </authorList>
    </citation>
    <scope>NUCLEOTIDE SEQUENCE [LARGE SCALE GENOMIC DNA]</scope>
    <source>
        <strain evidence="1 4">FH2-B-C1</strain>
        <strain evidence="2 3">FH2-B-D1</strain>
    </source>
</reference>
<evidence type="ECO:0000313" key="1">
    <source>
        <dbReference type="EMBL" id="PJZ53962.1"/>
    </source>
</evidence>
<proteinExistence type="predicted"/>
<dbReference type="AlphaFoldDB" id="A0A2M9YQZ7"/>
<evidence type="ECO:0000313" key="4">
    <source>
        <dbReference type="Proteomes" id="UP000232188"/>
    </source>
</evidence>
<dbReference type="EMBL" id="NPDV01000005">
    <property type="protein sequence ID" value="PJZ53962.1"/>
    <property type="molecule type" value="Genomic_DNA"/>
</dbReference>
<keyword evidence="3" id="KW-1185">Reference proteome</keyword>
<dbReference type="Proteomes" id="UP000232188">
    <property type="component" value="Unassembled WGS sequence"/>
</dbReference>
<evidence type="ECO:0000313" key="2">
    <source>
        <dbReference type="EMBL" id="PJZ59403.1"/>
    </source>
</evidence>
<accession>A0A2M9YQZ7</accession>